<name>A0A3B1BUZ0_9ZZZZ</name>
<dbReference type="GO" id="GO:0051536">
    <property type="term" value="F:iron-sulfur cluster binding"/>
    <property type="evidence" value="ECO:0007669"/>
    <property type="project" value="InterPro"/>
</dbReference>
<dbReference type="EMBL" id="UOGE01000068">
    <property type="protein sequence ID" value="VAX21719.1"/>
    <property type="molecule type" value="Genomic_DNA"/>
</dbReference>
<feature type="domain" description="NIF system FeS cluster assembly NifU N-terminal" evidence="4">
    <location>
        <begin position="8"/>
        <end position="110"/>
    </location>
</feature>
<evidence type="ECO:0000259" key="3">
    <source>
        <dbReference type="Pfam" id="PF01106"/>
    </source>
</evidence>
<dbReference type="Gene3D" id="3.90.1010.10">
    <property type="match status" value="1"/>
</dbReference>
<dbReference type="InterPro" id="IPR002871">
    <property type="entry name" value="NIF_FeS_clus_asmbl_NifU_N"/>
</dbReference>
<feature type="domain" description="NIF system FeS cluster assembly NifU C-terminal" evidence="3">
    <location>
        <begin position="179"/>
        <end position="245"/>
    </location>
</feature>
<evidence type="ECO:0000256" key="1">
    <source>
        <dbReference type="ARBA" id="ARBA00015278"/>
    </source>
</evidence>
<dbReference type="Pfam" id="PF01592">
    <property type="entry name" value="NifU_N"/>
    <property type="match status" value="1"/>
</dbReference>
<sequence>MARKNENYSAKFMDAAMKPRLRGAFFQEDAALKGFILVEVKQKELKLFLLVHPKETKIYDARFFTYGGTESTAIGEAVASLLVEKKIEEISAITPDMVERALRGDPEVPSVPDGRADSFEIVTDLMEAITKEYVDAHAVALAASVLKEKGEPSPVSYDSFTSQKKKWLALGKDEQLKKIENVLELEVRQFLNQDGGDVEVVDLVDGVNVMVEYQGACGSCAASTGSTLFSIESSLRSNLYDGLRVIPNGF</sequence>
<evidence type="ECO:0000259" key="4">
    <source>
        <dbReference type="Pfam" id="PF01592"/>
    </source>
</evidence>
<accession>A0A3B1BUZ0</accession>
<dbReference type="AlphaFoldDB" id="A0A3B1BUZ0"/>
<evidence type="ECO:0000313" key="5">
    <source>
        <dbReference type="EMBL" id="VAX21719.1"/>
    </source>
</evidence>
<proteinExistence type="predicted"/>
<dbReference type="InterPro" id="IPR034904">
    <property type="entry name" value="FSCA_dom_sf"/>
</dbReference>
<dbReference type="SUPFAM" id="SSF82649">
    <property type="entry name" value="SufE/NifU"/>
    <property type="match status" value="1"/>
</dbReference>
<dbReference type="InterPro" id="IPR001075">
    <property type="entry name" value="NIF_FeS_clus_asmbl_NifU_C"/>
</dbReference>
<organism evidence="5">
    <name type="scientific">hydrothermal vent metagenome</name>
    <dbReference type="NCBI Taxonomy" id="652676"/>
    <lineage>
        <taxon>unclassified sequences</taxon>
        <taxon>metagenomes</taxon>
        <taxon>ecological metagenomes</taxon>
    </lineage>
</organism>
<evidence type="ECO:0000256" key="2">
    <source>
        <dbReference type="ARBA" id="ARBA00023231"/>
    </source>
</evidence>
<dbReference type="SUPFAM" id="SSF117916">
    <property type="entry name" value="Fe-S cluster assembly (FSCA) domain-like"/>
    <property type="match status" value="1"/>
</dbReference>
<dbReference type="GO" id="GO:0016226">
    <property type="term" value="P:iron-sulfur cluster assembly"/>
    <property type="evidence" value="ECO:0007669"/>
    <property type="project" value="InterPro"/>
</dbReference>
<protein>
    <recommendedName>
        <fullName evidence="1">Nitrogen fixation protein NifU</fullName>
    </recommendedName>
</protein>
<gene>
    <name evidence="5" type="ORF">MNBD_NITROSPINAE02-810</name>
</gene>
<keyword evidence="2" id="KW-0535">Nitrogen fixation</keyword>
<dbReference type="Gene3D" id="3.30.300.130">
    <property type="entry name" value="Fe-S cluster assembly (FSCA)"/>
    <property type="match status" value="1"/>
</dbReference>
<dbReference type="GO" id="GO:0005506">
    <property type="term" value="F:iron ion binding"/>
    <property type="evidence" value="ECO:0007669"/>
    <property type="project" value="InterPro"/>
</dbReference>
<dbReference type="Pfam" id="PF01106">
    <property type="entry name" value="NifU"/>
    <property type="match status" value="1"/>
</dbReference>
<reference evidence="5" key="1">
    <citation type="submission" date="2018-06" db="EMBL/GenBank/DDBJ databases">
        <authorList>
            <person name="Zhirakovskaya E."/>
        </authorList>
    </citation>
    <scope>NUCLEOTIDE SEQUENCE</scope>
</reference>